<dbReference type="AlphaFoldDB" id="A0A933I7I9"/>
<name>A0A933I7I9_UNCT6</name>
<evidence type="ECO:0000313" key="2">
    <source>
        <dbReference type="Proteomes" id="UP000736328"/>
    </source>
</evidence>
<protein>
    <submittedName>
        <fullName evidence="1">Uncharacterized protein</fullName>
    </submittedName>
</protein>
<organism evidence="1 2">
    <name type="scientific">candidate division TA06 bacterium</name>
    <dbReference type="NCBI Taxonomy" id="2250710"/>
    <lineage>
        <taxon>Bacteria</taxon>
        <taxon>Bacteria division TA06</taxon>
    </lineage>
</organism>
<proteinExistence type="predicted"/>
<gene>
    <name evidence="1" type="ORF">HY768_02385</name>
</gene>
<evidence type="ECO:0000313" key="1">
    <source>
        <dbReference type="EMBL" id="MBI4726067.1"/>
    </source>
</evidence>
<reference evidence="1" key="1">
    <citation type="submission" date="2020-07" db="EMBL/GenBank/DDBJ databases">
        <title>Huge and variable diversity of episymbiotic CPR bacteria and DPANN archaea in groundwater ecosystems.</title>
        <authorList>
            <person name="He C.Y."/>
            <person name="Keren R."/>
            <person name="Whittaker M."/>
            <person name="Farag I.F."/>
            <person name="Doudna J."/>
            <person name="Cate J.H.D."/>
            <person name="Banfield J.F."/>
        </authorList>
    </citation>
    <scope>NUCLEOTIDE SEQUENCE</scope>
    <source>
        <strain evidence="1">NC_groundwater_1520_Pr4_B-0.1um_53_5</strain>
    </source>
</reference>
<dbReference type="EMBL" id="JACQXR010000029">
    <property type="protein sequence ID" value="MBI4726067.1"/>
    <property type="molecule type" value="Genomic_DNA"/>
</dbReference>
<comment type="caution">
    <text evidence="1">The sequence shown here is derived from an EMBL/GenBank/DDBJ whole genome shotgun (WGS) entry which is preliminary data.</text>
</comment>
<accession>A0A933I7I9</accession>
<dbReference type="Proteomes" id="UP000736328">
    <property type="component" value="Unassembled WGS sequence"/>
</dbReference>
<sequence>MAYIRYSPLGRRVDSQREYFEDLILKVLFDAYFGMFSNADIPVSLRLLSQSAGLDIQRTRAICDYLVKKSLVERVISGQQPFYKISPEGIRLVEIEQR</sequence>